<dbReference type="AlphaFoldDB" id="A0A813N0K3"/>
<protein>
    <submittedName>
        <fullName evidence="1">Uncharacterized protein</fullName>
    </submittedName>
</protein>
<proteinExistence type="predicted"/>
<evidence type="ECO:0000313" key="2">
    <source>
        <dbReference type="Proteomes" id="UP000663879"/>
    </source>
</evidence>
<evidence type="ECO:0000313" key="1">
    <source>
        <dbReference type="EMBL" id="CAF0725451.1"/>
    </source>
</evidence>
<reference evidence="1" key="1">
    <citation type="submission" date="2021-02" db="EMBL/GenBank/DDBJ databases">
        <authorList>
            <person name="Nowell W R."/>
        </authorList>
    </citation>
    <scope>NUCLEOTIDE SEQUENCE</scope>
    <source>
        <strain evidence="1">Ploen Becks lab</strain>
    </source>
</reference>
<gene>
    <name evidence="1" type="ORF">OXX778_LOCUS2485</name>
</gene>
<dbReference type="OrthoDB" id="10579577at2759"/>
<keyword evidence="2" id="KW-1185">Reference proteome</keyword>
<comment type="caution">
    <text evidence="1">The sequence shown here is derived from an EMBL/GenBank/DDBJ whole genome shotgun (WGS) entry which is preliminary data.</text>
</comment>
<organism evidence="1 2">
    <name type="scientific">Brachionus calyciflorus</name>
    <dbReference type="NCBI Taxonomy" id="104777"/>
    <lineage>
        <taxon>Eukaryota</taxon>
        <taxon>Metazoa</taxon>
        <taxon>Spiralia</taxon>
        <taxon>Gnathifera</taxon>
        <taxon>Rotifera</taxon>
        <taxon>Eurotatoria</taxon>
        <taxon>Monogononta</taxon>
        <taxon>Pseudotrocha</taxon>
        <taxon>Ploima</taxon>
        <taxon>Brachionidae</taxon>
        <taxon>Brachionus</taxon>
    </lineage>
</organism>
<dbReference type="EMBL" id="CAJNOC010000195">
    <property type="protein sequence ID" value="CAF0725451.1"/>
    <property type="molecule type" value="Genomic_DNA"/>
</dbReference>
<sequence>MLLSYISNLSLAPWTARSYFISRSRQLEGDAERIDLFKTYMSGKARVCVEGLLGKNINEFRVLVLEMQRLFSKYSPDNSKLELQKVKRKSNESLRIYALRLVLLVRLAYPMLETDSKHRDYFEDLKKDSFIRGLNPDLIQSLMVRSPVDLDDALRYAEILEADFGLKRKENLQSNLDITDLDYPEISEIRHKIIFL</sequence>
<accession>A0A813N0K3</accession>
<dbReference type="Proteomes" id="UP000663879">
    <property type="component" value="Unassembled WGS sequence"/>
</dbReference>
<name>A0A813N0K3_9BILA</name>